<evidence type="ECO:0000256" key="7">
    <source>
        <dbReference type="ARBA" id="ARBA00023016"/>
    </source>
</evidence>
<evidence type="ECO:0000256" key="8">
    <source>
        <dbReference type="ARBA" id="ARBA00023186"/>
    </source>
</evidence>
<name>A0A1F8EF14_9BACT</name>
<comment type="caution">
    <text evidence="14">The sequence shown here is derived from an EMBL/GenBank/DDBJ whole genome shotgun (WGS) entry which is preliminary data.</text>
</comment>
<keyword evidence="1" id="KW-0963">Cytoplasm</keyword>
<dbReference type="SUPFAM" id="SSF57938">
    <property type="entry name" value="DnaJ/Hsp40 cysteine-rich domain"/>
    <property type="match status" value="1"/>
</dbReference>
<organism evidence="14 15">
    <name type="scientific">Candidatus Yanofskybacteria bacterium RIFCSPHIGHO2_01_FULL_41_26</name>
    <dbReference type="NCBI Taxonomy" id="1802661"/>
    <lineage>
        <taxon>Bacteria</taxon>
        <taxon>Candidatus Yanofskyibacteriota</taxon>
    </lineage>
</organism>
<dbReference type="SUPFAM" id="SSF49493">
    <property type="entry name" value="HSP40/DnaJ peptide-binding domain"/>
    <property type="match status" value="1"/>
</dbReference>
<dbReference type="AlphaFoldDB" id="A0A1F8EF14"/>
<evidence type="ECO:0000256" key="11">
    <source>
        <dbReference type="PROSITE-ProRule" id="PRU00546"/>
    </source>
</evidence>
<dbReference type="InterPro" id="IPR001305">
    <property type="entry name" value="HSP_DnaJ_Cys-rich_dom"/>
</dbReference>
<evidence type="ECO:0000256" key="1">
    <source>
        <dbReference type="ARBA" id="ARBA00022490"/>
    </source>
</evidence>
<dbReference type="SUPFAM" id="SSF46565">
    <property type="entry name" value="Chaperone J-domain"/>
    <property type="match status" value="1"/>
</dbReference>
<feature type="domain" description="CR-type" evidence="13">
    <location>
        <begin position="143"/>
        <end position="225"/>
    </location>
</feature>
<dbReference type="InterPro" id="IPR008971">
    <property type="entry name" value="HSP40/DnaJ_pept-bd"/>
</dbReference>
<dbReference type="GO" id="GO:0051082">
    <property type="term" value="F:unfolded protein binding"/>
    <property type="evidence" value="ECO:0007669"/>
    <property type="project" value="InterPro"/>
</dbReference>
<dbReference type="GO" id="GO:0006260">
    <property type="term" value="P:DNA replication"/>
    <property type="evidence" value="ECO:0007669"/>
    <property type="project" value="UniProtKB-KW"/>
</dbReference>
<evidence type="ECO:0000259" key="12">
    <source>
        <dbReference type="PROSITE" id="PS50076"/>
    </source>
</evidence>
<protein>
    <recommendedName>
        <fullName evidence="10">Chaperone protein DnaJ</fullName>
    </recommendedName>
</protein>
<dbReference type="Pfam" id="PF00226">
    <property type="entry name" value="DnaJ"/>
    <property type="match status" value="1"/>
</dbReference>
<dbReference type="GO" id="GO:0031072">
    <property type="term" value="F:heat shock protein binding"/>
    <property type="evidence" value="ECO:0007669"/>
    <property type="project" value="InterPro"/>
</dbReference>
<dbReference type="CDD" id="cd10719">
    <property type="entry name" value="DnaJ_zf"/>
    <property type="match status" value="1"/>
</dbReference>
<evidence type="ECO:0000256" key="3">
    <source>
        <dbReference type="ARBA" id="ARBA00022723"/>
    </source>
</evidence>
<sequence>MPNKDYYNILGVQRNASEEEIKKAFRKLAHEHHPDKKTGNEAKFKEINEAYQILSDPKKRSNYDNFGFGYNDGGYQQGGYDFGGQGGNFWDFFGGSQGRTGGVEDLFDMFSDTFGGFRQPQQEESSKGEDLYLELTINKKDLGTIKTVEYEAFGVCDDCSGHGVAKGHKIINCSTCHGTGQIRYTSRTAIGMFTRIGVCNTCKGKGRIPEKECTKCRGVGRIKAKQKLEIRIPENLENNYNIVIPKGGNSGKVGKPSGDLVLNIRIK</sequence>
<dbReference type="PROSITE" id="PS00636">
    <property type="entry name" value="DNAJ_1"/>
    <property type="match status" value="1"/>
</dbReference>
<dbReference type="PANTHER" id="PTHR43096">
    <property type="entry name" value="DNAJ HOMOLOG 1, MITOCHONDRIAL-RELATED"/>
    <property type="match status" value="1"/>
</dbReference>
<dbReference type="EMBL" id="MGJB01000011">
    <property type="protein sequence ID" value="OGM98668.1"/>
    <property type="molecule type" value="Genomic_DNA"/>
</dbReference>
<gene>
    <name evidence="14" type="ORF">A2649_00705</name>
</gene>
<keyword evidence="4" id="KW-0677">Repeat</keyword>
<keyword evidence="5 11" id="KW-0863">Zinc-finger</keyword>
<evidence type="ECO:0000313" key="15">
    <source>
        <dbReference type="Proteomes" id="UP000176893"/>
    </source>
</evidence>
<evidence type="ECO:0000256" key="5">
    <source>
        <dbReference type="ARBA" id="ARBA00022771"/>
    </source>
</evidence>
<dbReference type="STRING" id="1802661.A2649_00705"/>
<keyword evidence="3 11" id="KW-0479">Metal-binding</keyword>
<keyword evidence="7" id="KW-0346">Stress response</keyword>
<evidence type="ECO:0000256" key="4">
    <source>
        <dbReference type="ARBA" id="ARBA00022737"/>
    </source>
</evidence>
<dbReference type="FunFam" id="2.10.230.10:FF:000002">
    <property type="entry name" value="Molecular chaperone DnaJ"/>
    <property type="match status" value="1"/>
</dbReference>
<dbReference type="PANTHER" id="PTHR43096:SF48">
    <property type="entry name" value="CHAPERONE PROTEIN DNAJ"/>
    <property type="match status" value="1"/>
</dbReference>
<dbReference type="InterPro" id="IPR036869">
    <property type="entry name" value="J_dom_sf"/>
</dbReference>
<evidence type="ECO:0000256" key="6">
    <source>
        <dbReference type="ARBA" id="ARBA00022833"/>
    </source>
</evidence>
<dbReference type="PROSITE" id="PS51188">
    <property type="entry name" value="ZF_CR"/>
    <property type="match status" value="1"/>
</dbReference>
<keyword evidence="6 11" id="KW-0862">Zinc</keyword>
<dbReference type="Gene3D" id="2.60.260.20">
    <property type="entry name" value="Urease metallochaperone UreE, N-terminal domain"/>
    <property type="match status" value="1"/>
</dbReference>
<evidence type="ECO:0000256" key="2">
    <source>
        <dbReference type="ARBA" id="ARBA00022705"/>
    </source>
</evidence>
<feature type="zinc finger region" description="CR-type" evidence="11">
    <location>
        <begin position="143"/>
        <end position="225"/>
    </location>
</feature>
<dbReference type="CDD" id="cd06257">
    <property type="entry name" value="DnaJ"/>
    <property type="match status" value="1"/>
</dbReference>
<dbReference type="SMART" id="SM00271">
    <property type="entry name" value="DnaJ"/>
    <property type="match status" value="1"/>
</dbReference>
<dbReference type="InterPro" id="IPR036410">
    <property type="entry name" value="HSP_DnaJ_Cys-rich_dom_sf"/>
</dbReference>
<evidence type="ECO:0000256" key="9">
    <source>
        <dbReference type="ARBA" id="ARBA00061004"/>
    </source>
</evidence>
<dbReference type="GO" id="GO:0005737">
    <property type="term" value="C:cytoplasm"/>
    <property type="evidence" value="ECO:0007669"/>
    <property type="project" value="TreeGrafter"/>
</dbReference>
<feature type="domain" description="J" evidence="12">
    <location>
        <begin position="5"/>
        <end position="67"/>
    </location>
</feature>
<dbReference type="InterPro" id="IPR001623">
    <property type="entry name" value="DnaJ_domain"/>
</dbReference>
<evidence type="ECO:0000259" key="13">
    <source>
        <dbReference type="PROSITE" id="PS51188"/>
    </source>
</evidence>
<dbReference type="Pfam" id="PF00684">
    <property type="entry name" value="DnaJ_CXXCXGXG"/>
    <property type="match status" value="1"/>
</dbReference>
<accession>A0A1F8EF14</accession>
<dbReference type="Proteomes" id="UP000176893">
    <property type="component" value="Unassembled WGS sequence"/>
</dbReference>
<dbReference type="PROSITE" id="PS50076">
    <property type="entry name" value="DNAJ_2"/>
    <property type="match status" value="1"/>
</dbReference>
<evidence type="ECO:0000256" key="10">
    <source>
        <dbReference type="ARBA" id="ARBA00067609"/>
    </source>
</evidence>
<dbReference type="GO" id="GO:0008270">
    <property type="term" value="F:zinc ion binding"/>
    <property type="evidence" value="ECO:0007669"/>
    <property type="project" value="UniProtKB-KW"/>
</dbReference>
<dbReference type="Gene3D" id="2.10.230.10">
    <property type="entry name" value="Heat shock protein DnaJ, cysteine-rich domain"/>
    <property type="match status" value="1"/>
</dbReference>
<evidence type="ECO:0000313" key="14">
    <source>
        <dbReference type="EMBL" id="OGM98668.1"/>
    </source>
</evidence>
<dbReference type="InterPro" id="IPR018253">
    <property type="entry name" value="DnaJ_domain_CS"/>
</dbReference>
<dbReference type="GO" id="GO:0042026">
    <property type="term" value="P:protein refolding"/>
    <property type="evidence" value="ECO:0007669"/>
    <property type="project" value="TreeGrafter"/>
</dbReference>
<comment type="similarity">
    <text evidence="9">Belongs to the DnaJ family.</text>
</comment>
<reference evidence="14 15" key="1">
    <citation type="journal article" date="2016" name="Nat. Commun.">
        <title>Thousands of microbial genomes shed light on interconnected biogeochemical processes in an aquifer system.</title>
        <authorList>
            <person name="Anantharaman K."/>
            <person name="Brown C.T."/>
            <person name="Hug L.A."/>
            <person name="Sharon I."/>
            <person name="Castelle C.J."/>
            <person name="Probst A.J."/>
            <person name="Thomas B.C."/>
            <person name="Singh A."/>
            <person name="Wilkins M.J."/>
            <person name="Karaoz U."/>
            <person name="Brodie E.L."/>
            <person name="Williams K.H."/>
            <person name="Hubbard S.S."/>
            <person name="Banfield J.F."/>
        </authorList>
    </citation>
    <scope>NUCLEOTIDE SEQUENCE [LARGE SCALE GENOMIC DNA]</scope>
</reference>
<dbReference type="Gene3D" id="1.10.287.110">
    <property type="entry name" value="DnaJ domain"/>
    <property type="match status" value="1"/>
</dbReference>
<keyword evidence="2" id="KW-0235">DNA replication</keyword>
<dbReference type="PRINTS" id="PR00625">
    <property type="entry name" value="JDOMAIN"/>
</dbReference>
<keyword evidence="8" id="KW-0143">Chaperone</keyword>
<proteinExistence type="inferred from homology"/>